<evidence type="ECO:0000313" key="1">
    <source>
        <dbReference type="EMBL" id="OBR65296.1"/>
    </source>
</evidence>
<dbReference type="AlphaFoldDB" id="A0A1A5YI00"/>
<keyword evidence="2" id="KW-1185">Reference proteome</keyword>
<dbReference type="Proteomes" id="UP000092024">
    <property type="component" value="Unassembled WGS sequence"/>
</dbReference>
<name>A0A1A5YI00_9BACL</name>
<sequence>MYIVSRLNGISHTSLKLYKQDVISYPAGYQRFLEQYGAGTYRGWIDVYPPDAEVLKPFPQYDLWEHDEDSPISQEQIGQCIAIGTSVDGDFLAVYPGLSQLLWLPRHGERVTALLPVAEKREGNADYTLLLDELYRQVYGSPPGEAAYYEPWSETRNHHFLRLPPGENQLSLQELSAMCSVVFQPDLKIENQYGCRLFYRELGGYIRFNYANRQEVAIFYEHSAVELFNTISQWLVSKGCRS</sequence>
<reference evidence="1 2" key="1">
    <citation type="submission" date="2016-05" db="EMBL/GenBank/DDBJ databases">
        <title>Paenibacillus oryzae. sp. nov., isolated from the rice root.</title>
        <authorList>
            <person name="Zhang J."/>
            <person name="Zhang X."/>
        </authorList>
    </citation>
    <scope>NUCLEOTIDE SEQUENCE [LARGE SCALE GENOMIC DNA]</scope>
    <source>
        <strain evidence="1 2">1DrF-4</strain>
    </source>
</reference>
<proteinExistence type="predicted"/>
<dbReference type="OrthoDB" id="2652437at2"/>
<comment type="caution">
    <text evidence="1">The sequence shown here is derived from an EMBL/GenBank/DDBJ whole genome shotgun (WGS) entry which is preliminary data.</text>
</comment>
<dbReference type="RefSeq" id="WP_068683502.1">
    <property type="nucleotide sequence ID" value="NZ_LYPA01000059.1"/>
</dbReference>
<evidence type="ECO:0000313" key="2">
    <source>
        <dbReference type="Proteomes" id="UP000092024"/>
    </source>
</evidence>
<organism evidence="1 2">
    <name type="scientific">Paenibacillus oryzae</name>
    <dbReference type="NCBI Taxonomy" id="1844972"/>
    <lineage>
        <taxon>Bacteria</taxon>
        <taxon>Bacillati</taxon>
        <taxon>Bacillota</taxon>
        <taxon>Bacilli</taxon>
        <taxon>Bacillales</taxon>
        <taxon>Paenibacillaceae</taxon>
        <taxon>Paenibacillus</taxon>
    </lineage>
</organism>
<accession>A0A1A5YI00</accession>
<protein>
    <submittedName>
        <fullName evidence="1">Uncharacterized protein</fullName>
    </submittedName>
</protein>
<dbReference type="EMBL" id="LYPA01000059">
    <property type="protein sequence ID" value="OBR65296.1"/>
    <property type="molecule type" value="Genomic_DNA"/>
</dbReference>
<gene>
    <name evidence="1" type="ORF">A7K91_20150</name>
</gene>